<dbReference type="FunFam" id="1.10.510.10:FF:000571">
    <property type="entry name" value="Maternal embryonic leucine zipper kinase"/>
    <property type="match status" value="1"/>
</dbReference>
<dbReference type="Gene3D" id="3.30.200.20">
    <property type="entry name" value="Phosphorylase Kinase, domain 1"/>
    <property type="match status" value="1"/>
</dbReference>
<dbReference type="Pfam" id="PF00069">
    <property type="entry name" value="Pkinase"/>
    <property type="match status" value="1"/>
</dbReference>
<dbReference type="InterPro" id="IPR036181">
    <property type="entry name" value="MIT_dom_sf"/>
</dbReference>
<evidence type="ECO:0000256" key="5">
    <source>
        <dbReference type="ARBA" id="ARBA00022527"/>
    </source>
</evidence>
<dbReference type="FunCoup" id="A0A1W4XI56">
    <property type="interactions" value="1451"/>
</dbReference>
<reference evidence="19" key="1">
    <citation type="submission" date="2025-08" db="UniProtKB">
        <authorList>
            <consortium name="RefSeq"/>
        </authorList>
    </citation>
    <scope>IDENTIFICATION</scope>
    <source>
        <tissue evidence="19">Entire body</tissue>
    </source>
</reference>
<organism evidence="18 19">
    <name type="scientific">Agrilus planipennis</name>
    <name type="common">Emerald ash borer</name>
    <name type="synonym">Agrilus marcopoli</name>
    <dbReference type="NCBI Taxonomy" id="224129"/>
    <lineage>
        <taxon>Eukaryota</taxon>
        <taxon>Metazoa</taxon>
        <taxon>Ecdysozoa</taxon>
        <taxon>Arthropoda</taxon>
        <taxon>Hexapoda</taxon>
        <taxon>Insecta</taxon>
        <taxon>Pterygota</taxon>
        <taxon>Neoptera</taxon>
        <taxon>Endopterygota</taxon>
        <taxon>Coleoptera</taxon>
        <taxon>Polyphaga</taxon>
        <taxon>Elateriformia</taxon>
        <taxon>Buprestoidea</taxon>
        <taxon>Buprestidae</taxon>
        <taxon>Agrilinae</taxon>
        <taxon>Agrilus</taxon>
    </lineage>
</organism>
<evidence type="ECO:0000256" key="1">
    <source>
        <dbReference type="ARBA" id="ARBA00004496"/>
    </source>
</evidence>
<name>A0A1W4XI56_AGRPL</name>
<keyword evidence="6" id="KW-0808">Transferase</keyword>
<dbReference type="InParanoid" id="A0A1W4XI56"/>
<dbReference type="PANTHER" id="PTHR24348">
    <property type="entry name" value="SERINE/THREONINE-PROTEIN KINASE UNC-51-RELATED"/>
    <property type="match status" value="1"/>
</dbReference>
<dbReference type="SUPFAM" id="SSF56112">
    <property type="entry name" value="Protein kinase-like (PK-like)"/>
    <property type="match status" value="1"/>
</dbReference>
<dbReference type="Pfam" id="PF04212">
    <property type="entry name" value="MIT"/>
    <property type="match status" value="1"/>
</dbReference>
<keyword evidence="4" id="KW-0963">Cytoplasm</keyword>
<dbReference type="InterPro" id="IPR045269">
    <property type="entry name" value="Atg1-like"/>
</dbReference>
<dbReference type="FunFam" id="3.30.200.20:FF:000042">
    <property type="entry name" value="Aurora kinase A"/>
    <property type="match status" value="1"/>
</dbReference>
<evidence type="ECO:0000256" key="11">
    <source>
        <dbReference type="ARBA" id="ARBA00023006"/>
    </source>
</evidence>
<evidence type="ECO:0000256" key="9">
    <source>
        <dbReference type="ARBA" id="ARBA00022777"/>
    </source>
</evidence>
<evidence type="ECO:0000256" key="13">
    <source>
        <dbReference type="ARBA" id="ARBA00047899"/>
    </source>
</evidence>
<dbReference type="SMART" id="SM00745">
    <property type="entry name" value="MIT"/>
    <property type="match status" value="1"/>
</dbReference>
<dbReference type="Gene3D" id="1.20.58.80">
    <property type="entry name" value="Phosphotransferase system, lactose/cellobiose-type IIA subunit"/>
    <property type="match status" value="2"/>
</dbReference>
<accession>A0A1W4XI56</accession>
<dbReference type="GO" id="GO:0005829">
    <property type="term" value="C:cytosol"/>
    <property type="evidence" value="ECO:0007669"/>
    <property type="project" value="TreeGrafter"/>
</dbReference>
<dbReference type="GO" id="GO:0034045">
    <property type="term" value="C:phagophore assembly site membrane"/>
    <property type="evidence" value="ECO:0007669"/>
    <property type="project" value="TreeGrafter"/>
</dbReference>
<dbReference type="CTD" id="41112"/>
<dbReference type="AlphaFoldDB" id="A0A1W4XI56"/>
<protein>
    <recommendedName>
        <fullName evidence="3">Serine/threonine-protein kinase ULK3</fullName>
        <ecNumber evidence="2">2.7.11.1</ecNumber>
    </recommendedName>
    <alternativeName>
        <fullName evidence="12">Unc-51-like kinase 3</fullName>
    </alternativeName>
</protein>
<dbReference type="InterPro" id="IPR017441">
    <property type="entry name" value="Protein_kinase_ATP_BS"/>
</dbReference>
<evidence type="ECO:0000256" key="8">
    <source>
        <dbReference type="ARBA" id="ARBA00022741"/>
    </source>
</evidence>
<dbReference type="InterPro" id="IPR007330">
    <property type="entry name" value="MIT_dom"/>
</dbReference>
<dbReference type="EC" id="2.7.11.1" evidence="2"/>
<sequence>MIIMPFPHLNGYEIAEKVGVGSFSVVYKAYTKTNPKEVVAIKCIDKRYQQKSFADNVVKEISLLKLLKHDYIVRLIDFQSDSKYIFIITEFCDEGDLSHYIRKKHKLAESLVKTFMQQLALALKFLRSHNICHMDLKPQNLLLRSKPKLQLKVADFGLSQIISPQNAEQSRFAGSLLYMAPEKLLNQHYDARVDLWSVGIIMFECLFGRNPFLNMNTKAIVDLMLKRGPIELPPNANITPVAEDLLFKLLKHNPDERINFEQFFEHPFLDLIHMATPENYHTAVSLIQEAIELDKSKQYSECLDKYKEAVRYLEAFIPLETNPNRKAMLALRLSEYTKRITALNDMLSGKENSKLVATDLQPLPLTDDQFDMLRGLSTLTPNMATGLDIGCTGELYMVEGKNSLALEKLTSALSLLIPILGNEPPGVRKDLLHAQVQKWLSLAESLKKVQSTSAS</sequence>
<dbReference type="RefSeq" id="XP_018335806.1">
    <property type="nucleotide sequence ID" value="XM_018480304.2"/>
</dbReference>
<gene>
    <name evidence="19" type="primary">LOC108744498</name>
</gene>
<keyword evidence="5 16" id="KW-0723">Serine/threonine-protein kinase</keyword>
<feature type="binding site" evidence="15">
    <location>
        <position position="42"/>
    </location>
    <ligand>
        <name>ATP</name>
        <dbReference type="ChEBI" id="CHEBI:30616"/>
    </ligand>
</feature>
<proteinExistence type="inferred from homology"/>
<dbReference type="GO" id="GO:0042594">
    <property type="term" value="P:response to starvation"/>
    <property type="evidence" value="ECO:0007669"/>
    <property type="project" value="TreeGrafter"/>
</dbReference>
<dbReference type="InterPro" id="IPR011009">
    <property type="entry name" value="Kinase-like_dom_sf"/>
</dbReference>
<comment type="similarity">
    <text evidence="16">Belongs to the protein kinase superfamily.</text>
</comment>
<keyword evidence="7" id="KW-0677">Repeat</keyword>
<evidence type="ECO:0000256" key="6">
    <source>
        <dbReference type="ARBA" id="ARBA00022679"/>
    </source>
</evidence>
<evidence type="ECO:0000256" key="12">
    <source>
        <dbReference type="ARBA" id="ARBA00032242"/>
    </source>
</evidence>
<evidence type="ECO:0000256" key="3">
    <source>
        <dbReference type="ARBA" id="ARBA00021644"/>
    </source>
</evidence>
<dbReference type="Proteomes" id="UP000192223">
    <property type="component" value="Unplaced"/>
</dbReference>
<dbReference type="OrthoDB" id="346907at2759"/>
<dbReference type="KEGG" id="apln:108744498"/>
<keyword evidence="9 19" id="KW-0418">Kinase</keyword>
<evidence type="ECO:0000256" key="10">
    <source>
        <dbReference type="ARBA" id="ARBA00022840"/>
    </source>
</evidence>
<dbReference type="GO" id="GO:0005776">
    <property type="term" value="C:autophagosome"/>
    <property type="evidence" value="ECO:0007669"/>
    <property type="project" value="TreeGrafter"/>
</dbReference>
<dbReference type="GO" id="GO:0000422">
    <property type="term" value="P:autophagy of mitochondrion"/>
    <property type="evidence" value="ECO:0007669"/>
    <property type="project" value="TreeGrafter"/>
</dbReference>
<evidence type="ECO:0000256" key="16">
    <source>
        <dbReference type="RuleBase" id="RU000304"/>
    </source>
</evidence>
<evidence type="ECO:0000256" key="15">
    <source>
        <dbReference type="PROSITE-ProRule" id="PRU10141"/>
    </source>
</evidence>
<evidence type="ECO:0000313" key="18">
    <source>
        <dbReference type="Proteomes" id="UP000192223"/>
    </source>
</evidence>
<dbReference type="PROSITE" id="PS00107">
    <property type="entry name" value="PROTEIN_KINASE_ATP"/>
    <property type="match status" value="1"/>
</dbReference>
<dbReference type="GO" id="GO:0061709">
    <property type="term" value="P:reticulophagy"/>
    <property type="evidence" value="ECO:0007669"/>
    <property type="project" value="TreeGrafter"/>
</dbReference>
<dbReference type="PROSITE" id="PS50011">
    <property type="entry name" value="PROTEIN_KINASE_DOM"/>
    <property type="match status" value="1"/>
</dbReference>
<comment type="subcellular location">
    <subcellularLocation>
        <location evidence="1">Cytoplasm</location>
    </subcellularLocation>
</comment>
<dbReference type="GeneID" id="108744498"/>
<dbReference type="GO" id="GO:0010506">
    <property type="term" value="P:regulation of autophagy"/>
    <property type="evidence" value="ECO:0007669"/>
    <property type="project" value="InterPro"/>
</dbReference>
<evidence type="ECO:0000256" key="7">
    <source>
        <dbReference type="ARBA" id="ARBA00022737"/>
    </source>
</evidence>
<evidence type="ECO:0000256" key="14">
    <source>
        <dbReference type="ARBA" id="ARBA00048679"/>
    </source>
</evidence>
<evidence type="ECO:0000256" key="2">
    <source>
        <dbReference type="ARBA" id="ARBA00012513"/>
    </source>
</evidence>
<dbReference type="PROSITE" id="PS00108">
    <property type="entry name" value="PROTEIN_KINASE_ST"/>
    <property type="match status" value="1"/>
</dbReference>
<dbReference type="GO" id="GO:0005524">
    <property type="term" value="F:ATP binding"/>
    <property type="evidence" value="ECO:0007669"/>
    <property type="project" value="UniProtKB-UniRule"/>
</dbReference>
<comment type="catalytic activity">
    <reaction evidence="13">
        <text>L-threonyl-[protein] + ATP = O-phospho-L-threonyl-[protein] + ADP + H(+)</text>
        <dbReference type="Rhea" id="RHEA:46608"/>
        <dbReference type="Rhea" id="RHEA-COMP:11060"/>
        <dbReference type="Rhea" id="RHEA-COMP:11605"/>
        <dbReference type="ChEBI" id="CHEBI:15378"/>
        <dbReference type="ChEBI" id="CHEBI:30013"/>
        <dbReference type="ChEBI" id="CHEBI:30616"/>
        <dbReference type="ChEBI" id="CHEBI:61977"/>
        <dbReference type="ChEBI" id="CHEBI:456216"/>
        <dbReference type="EC" id="2.7.11.1"/>
    </reaction>
</comment>
<dbReference type="GO" id="GO:0000045">
    <property type="term" value="P:autophagosome assembly"/>
    <property type="evidence" value="ECO:0007669"/>
    <property type="project" value="TreeGrafter"/>
</dbReference>
<comment type="catalytic activity">
    <reaction evidence="14">
        <text>L-seryl-[protein] + ATP = O-phospho-L-seryl-[protein] + ADP + H(+)</text>
        <dbReference type="Rhea" id="RHEA:17989"/>
        <dbReference type="Rhea" id="RHEA-COMP:9863"/>
        <dbReference type="Rhea" id="RHEA-COMP:11604"/>
        <dbReference type="ChEBI" id="CHEBI:15378"/>
        <dbReference type="ChEBI" id="CHEBI:29999"/>
        <dbReference type="ChEBI" id="CHEBI:30616"/>
        <dbReference type="ChEBI" id="CHEBI:83421"/>
        <dbReference type="ChEBI" id="CHEBI:456216"/>
        <dbReference type="EC" id="2.7.11.1"/>
    </reaction>
</comment>
<keyword evidence="11" id="KW-0072">Autophagy</keyword>
<dbReference type="SUPFAM" id="SSF116846">
    <property type="entry name" value="MIT domain"/>
    <property type="match status" value="2"/>
</dbReference>
<feature type="domain" description="Protein kinase" evidence="17">
    <location>
        <begin position="12"/>
        <end position="269"/>
    </location>
</feature>
<evidence type="ECO:0000259" key="17">
    <source>
        <dbReference type="PROSITE" id="PS50011"/>
    </source>
</evidence>
<dbReference type="PANTHER" id="PTHR24348:SF65">
    <property type="entry name" value="SERINE_THREONINE-PROTEIN KINASE ULK3"/>
    <property type="match status" value="1"/>
</dbReference>
<keyword evidence="8 15" id="KW-0547">Nucleotide-binding</keyword>
<evidence type="ECO:0000313" key="19">
    <source>
        <dbReference type="RefSeq" id="XP_018335806.1"/>
    </source>
</evidence>
<evidence type="ECO:0000256" key="4">
    <source>
        <dbReference type="ARBA" id="ARBA00022490"/>
    </source>
</evidence>
<dbReference type="GO" id="GO:0004674">
    <property type="term" value="F:protein serine/threonine kinase activity"/>
    <property type="evidence" value="ECO:0007669"/>
    <property type="project" value="UniProtKB-KW"/>
</dbReference>
<dbReference type="InterPro" id="IPR000719">
    <property type="entry name" value="Prot_kinase_dom"/>
</dbReference>
<keyword evidence="10 15" id="KW-0067">ATP-binding</keyword>
<dbReference type="SMART" id="SM00220">
    <property type="entry name" value="S_TKc"/>
    <property type="match status" value="1"/>
</dbReference>
<dbReference type="GO" id="GO:0034727">
    <property type="term" value="P:piecemeal microautophagy of the nucleus"/>
    <property type="evidence" value="ECO:0007669"/>
    <property type="project" value="TreeGrafter"/>
</dbReference>
<dbReference type="Gene3D" id="1.10.510.10">
    <property type="entry name" value="Transferase(Phosphotransferase) domain 1"/>
    <property type="match status" value="1"/>
</dbReference>
<keyword evidence="18" id="KW-1185">Reference proteome</keyword>
<dbReference type="InterPro" id="IPR008271">
    <property type="entry name" value="Ser/Thr_kinase_AS"/>
</dbReference>
<dbReference type="STRING" id="224129.A0A1W4XI56"/>